<dbReference type="EMBL" id="LR743511">
    <property type="protein sequence ID" value="CAA2143034.1"/>
    <property type="molecule type" value="Genomic_DNA"/>
</dbReference>
<reference evidence="1" key="1">
    <citation type="submission" date="2019-12" db="EMBL/GenBank/DDBJ databases">
        <authorList>
            <person name="Cremers G."/>
        </authorList>
    </citation>
    <scope>NUCLEOTIDE SEQUENCE</scope>
    <source>
        <strain evidence="1">Mbul2</strain>
    </source>
</reference>
<dbReference type="AlphaFoldDB" id="A0A679KEZ8"/>
<evidence type="ECO:0000313" key="1">
    <source>
        <dbReference type="EMBL" id="CAA2143034.1"/>
    </source>
</evidence>
<accession>A0A679KEZ8</accession>
<sequence length="48" mass="5165">MRIPRFNSEGISHSAPACSAVAAMGQCPILRFLGGKQNGREESLSLEF</sequence>
<name>A0A679KEZ8_9HYPH</name>
<protein>
    <submittedName>
        <fullName evidence="1">Uncharacterized protein</fullName>
    </submittedName>
</protein>
<gene>
    <name evidence="1" type="ORF">MBLL_02617</name>
</gene>
<organism evidence="1">
    <name type="scientific">Methylobacterium bullatum</name>
    <dbReference type="NCBI Taxonomy" id="570505"/>
    <lineage>
        <taxon>Bacteria</taxon>
        <taxon>Pseudomonadati</taxon>
        <taxon>Pseudomonadota</taxon>
        <taxon>Alphaproteobacteria</taxon>
        <taxon>Hyphomicrobiales</taxon>
        <taxon>Methylobacteriaceae</taxon>
        <taxon>Methylobacterium</taxon>
    </lineage>
</organism>
<proteinExistence type="predicted"/>